<dbReference type="AlphaFoldDB" id="A0AAN8NID6"/>
<evidence type="ECO:0000313" key="2">
    <source>
        <dbReference type="EMBL" id="KAK6617147.1"/>
    </source>
</evidence>
<accession>A0AAN8NID6</accession>
<dbReference type="InterPro" id="IPR051053">
    <property type="entry name" value="ECH/Chromodomain_protein"/>
</dbReference>
<dbReference type="EMBL" id="JAWJWE010000045">
    <property type="protein sequence ID" value="KAK6617147.1"/>
    <property type="molecule type" value="Genomic_DNA"/>
</dbReference>
<feature type="compositionally biased region" description="Polar residues" evidence="1">
    <location>
        <begin position="825"/>
        <end position="842"/>
    </location>
</feature>
<evidence type="ECO:0000313" key="3">
    <source>
        <dbReference type="Proteomes" id="UP001372834"/>
    </source>
</evidence>
<feature type="region of interest" description="Disordered" evidence="1">
    <location>
        <begin position="465"/>
        <end position="499"/>
    </location>
</feature>
<feature type="region of interest" description="Disordered" evidence="1">
    <location>
        <begin position="511"/>
        <end position="547"/>
    </location>
</feature>
<gene>
    <name evidence="2" type="ORF">RUM43_014749</name>
</gene>
<feature type="region of interest" description="Disordered" evidence="1">
    <location>
        <begin position="805"/>
        <end position="842"/>
    </location>
</feature>
<dbReference type="PANTHER" id="PTHR43684:SF11">
    <property type="entry name" value="CHROMO DOMAIN-CONTAINING PROTEIN"/>
    <property type="match status" value="1"/>
</dbReference>
<feature type="compositionally biased region" description="Polar residues" evidence="1">
    <location>
        <begin position="330"/>
        <end position="349"/>
    </location>
</feature>
<feature type="region of interest" description="Disordered" evidence="1">
    <location>
        <begin position="324"/>
        <end position="351"/>
    </location>
</feature>
<dbReference type="Pfam" id="PF00378">
    <property type="entry name" value="ECH_1"/>
    <property type="match status" value="1"/>
</dbReference>
<evidence type="ECO:0000256" key="1">
    <source>
        <dbReference type="SAM" id="MobiDB-lite"/>
    </source>
</evidence>
<comment type="caution">
    <text evidence="2">The sequence shown here is derived from an EMBL/GenBank/DDBJ whole genome shotgun (WGS) entry which is preliminary data.</text>
</comment>
<feature type="compositionally biased region" description="Basic and acidic residues" evidence="1">
    <location>
        <begin position="811"/>
        <end position="824"/>
    </location>
</feature>
<protein>
    <submittedName>
        <fullName evidence="2">Uncharacterized protein</fullName>
    </submittedName>
</protein>
<dbReference type="Proteomes" id="UP001372834">
    <property type="component" value="Unassembled WGS sequence"/>
</dbReference>
<dbReference type="InterPro" id="IPR029045">
    <property type="entry name" value="ClpP/crotonase-like_dom_sf"/>
</dbReference>
<name>A0AAN8NID6_POLSC</name>
<organism evidence="2 3">
    <name type="scientific">Polyplax serrata</name>
    <name type="common">Common mouse louse</name>
    <dbReference type="NCBI Taxonomy" id="468196"/>
    <lineage>
        <taxon>Eukaryota</taxon>
        <taxon>Metazoa</taxon>
        <taxon>Ecdysozoa</taxon>
        <taxon>Arthropoda</taxon>
        <taxon>Hexapoda</taxon>
        <taxon>Insecta</taxon>
        <taxon>Pterygota</taxon>
        <taxon>Neoptera</taxon>
        <taxon>Paraneoptera</taxon>
        <taxon>Psocodea</taxon>
        <taxon>Troctomorpha</taxon>
        <taxon>Phthiraptera</taxon>
        <taxon>Anoplura</taxon>
        <taxon>Polyplacidae</taxon>
        <taxon>Polyplax</taxon>
    </lineage>
</organism>
<dbReference type="SUPFAM" id="SSF52096">
    <property type="entry name" value="ClpP/crotonase"/>
    <property type="match status" value="1"/>
</dbReference>
<proteinExistence type="predicted"/>
<dbReference type="CDD" id="cd06558">
    <property type="entry name" value="crotonase-like"/>
    <property type="match status" value="1"/>
</dbReference>
<sequence>MEETGETEVQMASEIVLKSVNETPIGVDLVNDETERDSGGCTIVQNGDKYVTLVTQETGDQIYFYERNGDVIEQAENPEEYIEVCDSNATYEVNNASQEKNLEVIVQTENVQVDDNREQYSDIKLEKNQIFENNIVHKGEHEILSEEINVVNIENITNDKVSNVIDANSFKNYKTVILEDWEVEVPHIKNQEPENFSETVVTTEPQYTELLSTQEITNCNDVECSVVDVANKDQNEVAIVENCPDSNIKNEKENSNASVEEEIIKLMVDPKVDSLKYSKSITKNDIVKILDENKETVVKPIVTGKDLFFSIELTKRLNQKLLQNKNLKNSETGQNNSRSENDSFNNNNTVDDRQKIVDILEADEIKDWKSQPNKSDLNPKENSNDMEISNAIKKMEEINASVKTGTKSQKRTSKKFRMMDKELERSIALQQLREEFPTTRKRGRTMKKVKHIPFLASTVLEKAMTSPEVSTALKPGPPKRRPCYLPDNKTDAKASEVQDIEKKDELQTLTNKTKKRRISNTDLKEAKDSTVINQESAEPDDSAKPNPVVKTYSVKRKSTDVENEIKSTLETIAAVTKALSESATDEVQVKPKKQKTVIKSNFKTKKTVIEKKAKQKTAGAGKRNLELEKLLGDEGAVRMLYDTQHKEANSTCKKARTTTGLKKDLVLKTKLVKNAVMRLSGVSTEGVHLRGKRLSKVPVKVEEKSEPLFVSTPNVVLYKPKKKQRAEASRILYRHSSSESYDSSEGYRRTSFDADVDASKDVLTLPTDNVEEPQEILTETERVPLKTRVRKSEIFSKKKLNRLQTTKRLSQKGEEKSAKVKGRSDSVSTDSQTPNSSKLNLSNVPVRKSCRPRVVSKKYSIWSSTSMDSLSVEALGLKKLKKASAELGKRLNCKELTILQYDHLVQVILNPVSTLLKNSLSIEVLKELNHVFNFLSEENSCKAVLLSSTGSTFCRGIDISQIISCKESDRKTLVSELTKVIGNFCTCLSDFKKPVIAGVHAAAIGLGVTLLPYCDLVVASDKASFYTPYVKLGQASEGGATYTFPRISRQLVSELLFQSHKMTAADAFKYGLVTRILPEERFEEDLLVLARNIAAQPSQVSK</sequence>
<dbReference type="Gene3D" id="3.90.226.10">
    <property type="entry name" value="2-enoyl-CoA Hydratase, Chain A, domain 1"/>
    <property type="match status" value="1"/>
</dbReference>
<dbReference type="InterPro" id="IPR001753">
    <property type="entry name" value="Enoyl-CoA_hydra/iso"/>
</dbReference>
<reference evidence="2 3" key="1">
    <citation type="submission" date="2023-10" db="EMBL/GenBank/DDBJ databases">
        <title>Genomes of two closely related lineages of the louse Polyplax serrata with different host specificities.</title>
        <authorList>
            <person name="Martinu J."/>
            <person name="Tarabai H."/>
            <person name="Stefka J."/>
            <person name="Hypsa V."/>
        </authorList>
    </citation>
    <scope>NUCLEOTIDE SEQUENCE [LARGE SCALE GENOMIC DNA]</scope>
    <source>
        <strain evidence="2">HR10_N</strain>
    </source>
</reference>
<dbReference type="PANTHER" id="PTHR43684">
    <property type="match status" value="1"/>
</dbReference>
<feature type="compositionally biased region" description="Basic and acidic residues" evidence="1">
    <location>
        <begin position="488"/>
        <end position="499"/>
    </location>
</feature>